<dbReference type="Pfam" id="PF13185">
    <property type="entry name" value="GAF_2"/>
    <property type="match status" value="1"/>
</dbReference>
<gene>
    <name evidence="11" type="ORF">S01H1_36480</name>
</gene>
<keyword evidence="7" id="KW-0067">ATP-binding</keyword>
<comment type="catalytic activity">
    <reaction evidence="1">
        <text>ATP + protein L-histidine = ADP + protein N-phospho-L-histidine.</text>
        <dbReference type="EC" id="2.7.13.3"/>
    </reaction>
</comment>
<dbReference type="CDD" id="cd16917">
    <property type="entry name" value="HATPase_UhpB-NarQ-NarX-like"/>
    <property type="match status" value="1"/>
</dbReference>
<dbReference type="GO" id="GO:0016020">
    <property type="term" value="C:membrane"/>
    <property type="evidence" value="ECO:0007669"/>
    <property type="project" value="InterPro"/>
</dbReference>
<evidence type="ECO:0000259" key="8">
    <source>
        <dbReference type="Pfam" id="PF02518"/>
    </source>
</evidence>
<keyword evidence="5" id="KW-0547">Nucleotide-binding</keyword>
<dbReference type="InterPro" id="IPR011712">
    <property type="entry name" value="Sig_transdc_His_kin_sub3_dim/P"/>
</dbReference>
<dbReference type="Pfam" id="PF02518">
    <property type="entry name" value="HATPase_c"/>
    <property type="match status" value="1"/>
</dbReference>
<dbReference type="InterPro" id="IPR003018">
    <property type="entry name" value="GAF"/>
</dbReference>
<keyword evidence="6" id="KW-0418">Kinase</keyword>
<dbReference type="SUPFAM" id="SSF55781">
    <property type="entry name" value="GAF domain-like"/>
    <property type="match status" value="1"/>
</dbReference>
<dbReference type="InterPro" id="IPR029016">
    <property type="entry name" value="GAF-like_dom_sf"/>
</dbReference>
<dbReference type="Gene3D" id="3.30.450.40">
    <property type="match status" value="1"/>
</dbReference>
<feature type="domain" description="Signal transduction histidine kinase subgroup 3 dimerisation and phosphoacceptor" evidence="9">
    <location>
        <begin position="114"/>
        <end position="182"/>
    </location>
</feature>
<dbReference type="Gene3D" id="3.30.565.10">
    <property type="entry name" value="Histidine kinase-like ATPase, C-terminal domain"/>
    <property type="match status" value="1"/>
</dbReference>
<dbReference type="GO" id="GO:0000155">
    <property type="term" value="F:phosphorelay sensor kinase activity"/>
    <property type="evidence" value="ECO:0007669"/>
    <property type="project" value="InterPro"/>
</dbReference>
<dbReference type="InterPro" id="IPR036890">
    <property type="entry name" value="HATPase_C_sf"/>
</dbReference>
<evidence type="ECO:0000256" key="3">
    <source>
        <dbReference type="ARBA" id="ARBA00022553"/>
    </source>
</evidence>
<evidence type="ECO:0000256" key="6">
    <source>
        <dbReference type="ARBA" id="ARBA00022777"/>
    </source>
</evidence>
<evidence type="ECO:0000256" key="4">
    <source>
        <dbReference type="ARBA" id="ARBA00022679"/>
    </source>
</evidence>
<dbReference type="AlphaFoldDB" id="X0UGG9"/>
<protein>
    <recommendedName>
        <fullName evidence="2">histidine kinase</fullName>
        <ecNumber evidence="2">2.7.13.3</ecNumber>
    </recommendedName>
</protein>
<comment type="caution">
    <text evidence="11">The sequence shown here is derived from an EMBL/GenBank/DDBJ whole genome shotgun (WGS) entry which is preliminary data.</text>
</comment>
<accession>X0UGG9</accession>
<dbReference type="EMBL" id="BARS01022860">
    <property type="protein sequence ID" value="GAG04839.1"/>
    <property type="molecule type" value="Genomic_DNA"/>
</dbReference>
<dbReference type="Gene3D" id="1.20.5.1930">
    <property type="match status" value="1"/>
</dbReference>
<dbReference type="EC" id="2.7.13.3" evidence="2"/>
<evidence type="ECO:0000259" key="9">
    <source>
        <dbReference type="Pfam" id="PF07730"/>
    </source>
</evidence>
<feature type="domain" description="GAF" evidence="10">
    <location>
        <begin position="34"/>
        <end position="85"/>
    </location>
</feature>
<dbReference type="PANTHER" id="PTHR24421">
    <property type="entry name" value="NITRATE/NITRITE SENSOR PROTEIN NARX-RELATED"/>
    <property type="match status" value="1"/>
</dbReference>
<dbReference type="GO" id="GO:0046983">
    <property type="term" value="F:protein dimerization activity"/>
    <property type="evidence" value="ECO:0007669"/>
    <property type="project" value="InterPro"/>
</dbReference>
<evidence type="ECO:0000313" key="11">
    <source>
        <dbReference type="EMBL" id="GAG04839.1"/>
    </source>
</evidence>
<feature type="non-terminal residue" evidence="11">
    <location>
        <position position="1"/>
    </location>
</feature>
<evidence type="ECO:0000256" key="2">
    <source>
        <dbReference type="ARBA" id="ARBA00012438"/>
    </source>
</evidence>
<dbReference type="SUPFAM" id="SSF55874">
    <property type="entry name" value="ATPase domain of HSP90 chaperone/DNA topoisomerase II/histidine kinase"/>
    <property type="match status" value="1"/>
</dbReference>
<sequence>VAWLQKEASPLDPKQIDNIPQFKGLWQTEREKLITSNLELLCPIKSRGKLIGILALGRKRSDTLYSQEDMELVISIASQAGIIMENARILDSLKKQQLRVEQLLTQTVLAQEEERKRISVDLHDSVAQWLVAASYRAQACSQVLSGDGNDKAHGELADMESTITKSLNELRRVMIGLRPPALDELGLTHALRQSLENLKADGLACKFSEVGTPPRLPSSMEIAVYRVVQEALTNIRKHANATKVNLYIQFQEDKLLVEVRDNGKGFGIS</sequence>
<keyword evidence="3" id="KW-0597">Phosphoprotein</keyword>
<dbReference type="GO" id="GO:0005524">
    <property type="term" value="F:ATP binding"/>
    <property type="evidence" value="ECO:0007669"/>
    <property type="project" value="UniProtKB-KW"/>
</dbReference>
<dbReference type="PANTHER" id="PTHR24421:SF10">
    <property type="entry name" value="NITRATE_NITRITE SENSOR PROTEIN NARQ"/>
    <property type="match status" value="1"/>
</dbReference>
<dbReference type="Pfam" id="PF07730">
    <property type="entry name" value="HisKA_3"/>
    <property type="match status" value="1"/>
</dbReference>
<evidence type="ECO:0000256" key="7">
    <source>
        <dbReference type="ARBA" id="ARBA00022840"/>
    </source>
</evidence>
<evidence type="ECO:0000256" key="5">
    <source>
        <dbReference type="ARBA" id="ARBA00022741"/>
    </source>
</evidence>
<evidence type="ECO:0000256" key="1">
    <source>
        <dbReference type="ARBA" id="ARBA00000085"/>
    </source>
</evidence>
<dbReference type="InterPro" id="IPR003594">
    <property type="entry name" value="HATPase_dom"/>
</dbReference>
<feature type="domain" description="Histidine kinase/HSP90-like ATPase" evidence="8">
    <location>
        <begin position="222"/>
        <end position="266"/>
    </location>
</feature>
<feature type="non-terminal residue" evidence="11">
    <location>
        <position position="269"/>
    </location>
</feature>
<evidence type="ECO:0000259" key="10">
    <source>
        <dbReference type="Pfam" id="PF13185"/>
    </source>
</evidence>
<reference evidence="11" key="1">
    <citation type="journal article" date="2014" name="Front. Microbiol.">
        <title>High frequency of phylogenetically diverse reductive dehalogenase-homologous genes in deep subseafloor sedimentary metagenomes.</title>
        <authorList>
            <person name="Kawai M."/>
            <person name="Futagami T."/>
            <person name="Toyoda A."/>
            <person name="Takaki Y."/>
            <person name="Nishi S."/>
            <person name="Hori S."/>
            <person name="Arai W."/>
            <person name="Tsubouchi T."/>
            <person name="Morono Y."/>
            <person name="Uchiyama I."/>
            <person name="Ito T."/>
            <person name="Fujiyama A."/>
            <person name="Inagaki F."/>
            <person name="Takami H."/>
        </authorList>
    </citation>
    <scope>NUCLEOTIDE SEQUENCE</scope>
    <source>
        <strain evidence="11">Expedition CK06-06</strain>
    </source>
</reference>
<dbReference type="InterPro" id="IPR050482">
    <property type="entry name" value="Sensor_HK_TwoCompSys"/>
</dbReference>
<name>X0UGG9_9ZZZZ</name>
<proteinExistence type="predicted"/>
<organism evidence="11">
    <name type="scientific">marine sediment metagenome</name>
    <dbReference type="NCBI Taxonomy" id="412755"/>
    <lineage>
        <taxon>unclassified sequences</taxon>
        <taxon>metagenomes</taxon>
        <taxon>ecological metagenomes</taxon>
    </lineage>
</organism>
<keyword evidence="4" id="KW-0808">Transferase</keyword>